<evidence type="ECO:0000256" key="1">
    <source>
        <dbReference type="ARBA" id="ARBA00000366"/>
    </source>
</evidence>
<dbReference type="EMBL" id="DF977448">
    <property type="protein sequence ID" value="GAW25224.1"/>
    <property type="molecule type" value="Genomic_DNA"/>
</dbReference>
<dbReference type="Proteomes" id="UP000054516">
    <property type="component" value="Unassembled WGS sequence"/>
</dbReference>
<dbReference type="InterPro" id="IPR036226">
    <property type="entry name" value="LipOase_C_sf"/>
</dbReference>
<keyword evidence="8" id="KW-0464">Manganese</keyword>
<dbReference type="PANTHER" id="PTHR11771">
    <property type="entry name" value="LIPOXYGENASE"/>
    <property type="match status" value="1"/>
</dbReference>
<organism evidence="10">
    <name type="scientific">Rosellinia necatrix</name>
    <name type="common">White root-rot fungus</name>
    <dbReference type="NCBI Taxonomy" id="77044"/>
    <lineage>
        <taxon>Eukaryota</taxon>
        <taxon>Fungi</taxon>
        <taxon>Dikarya</taxon>
        <taxon>Ascomycota</taxon>
        <taxon>Pezizomycotina</taxon>
        <taxon>Sordariomycetes</taxon>
        <taxon>Xylariomycetidae</taxon>
        <taxon>Xylariales</taxon>
        <taxon>Xylariaceae</taxon>
        <taxon>Rosellinia</taxon>
    </lineage>
</organism>
<dbReference type="GO" id="GO:0046872">
    <property type="term" value="F:metal ion binding"/>
    <property type="evidence" value="ECO:0007669"/>
    <property type="project" value="UniProtKB-KW"/>
</dbReference>
<reference evidence="10" key="1">
    <citation type="submission" date="2016-03" db="EMBL/GenBank/DDBJ databases">
        <title>Draft genome sequence of Rosellinia necatrix.</title>
        <authorList>
            <person name="Kanematsu S."/>
        </authorList>
    </citation>
    <scope>NUCLEOTIDE SEQUENCE [LARGE SCALE GENOMIC DNA]</scope>
    <source>
        <strain evidence="10">W97</strain>
    </source>
</reference>
<keyword evidence="11" id="KW-1185">Reference proteome</keyword>
<evidence type="ECO:0000259" key="9">
    <source>
        <dbReference type="PROSITE" id="PS51393"/>
    </source>
</evidence>
<keyword evidence="5" id="KW-0479">Metal-binding</keyword>
<dbReference type="GO" id="GO:0034440">
    <property type="term" value="P:lipid oxidation"/>
    <property type="evidence" value="ECO:0007669"/>
    <property type="project" value="InterPro"/>
</dbReference>
<evidence type="ECO:0000256" key="3">
    <source>
        <dbReference type="ARBA" id="ARBA00013178"/>
    </source>
</evidence>
<evidence type="ECO:0000256" key="6">
    <source>
        <dbReference type="ARBA" id="ARBA00022964"/>
    </source>
</evidence>
<dbReference type="STRING" id="77044.A0A1S8A537"/>
<dbReference type="OrthoDB" id="407298at2759"/>
<dbReference type="EC" id="1.13.11.45" evidence="3"/>
<dbReference type="PROSITE" id="PS51393">
    <property type="entry name" value="LIPOXYGENASE_3"/>
    <property type="match status" value="1"/>
</dbReference>
<dbReference type="OMA" id="YDFPRIN"/>
<dbReference type="InterPro" id="IPR000907">
    <property type="entry name" value="LipOase"/>
</dbReference>
<feature type="domain" description="Lipoxygenase" evidence="9">
    <location>
        <begin position="1"/>
        <end position="335"/>
    </location>
</feature>
<keyword evidence="7" id="KW-0560">Oxidoreductase</keyword>
<gene>
    <name evidence="10" type="ORF">SAMD00023353_0301040</name>
</gene>
<evidence type="ECO:0000256" key="4">
    <source>
        <dbReference type="ARBA" id="ARBA00021175"/>
    </source>
</evidence>
<dbReference type="GO" id="GO:0050584">
    <property type="term" value="F:linoleate 11-lipoxygenase activity"/>
    <property type="evidence" value="ECO:0007669"/>
    <property type="project" value="UniProtKB-EC"/>
</dbReference>
<comment type="catalytic activity">
    <reaction evidence="1">
        <text>(9Z,12Z)-octadecadienoate + O2 = (11S)-hydroperoxy-(9Z,12Z)-octadecadienoate</text>
        <dbReference type="Rhea" id="RHEA:18993"/>
        <dbReference type="ChEBI" id="CHEBI:15379"/>
        <dbReference type="ChEBI" id="CHEBI:30245"/>
        <dbReference type="ChEBI" id="CHEBI:57467"/>
        <dbReference type="EC" id="1.13.11.45"/>
    </reaction>
</comment>
<dbReference type="Gene3D" id="1.20.245.10">
    <property type="entry name" value="Lipoxygenase-1, Domain 5"/>
    <property type="match status" value="1"/>
</dbReference>
<comment type="cofactor">
    <cofactor evidence="2">
        <name>Mn(2+)</name>
        <dbReference type="ChEBI" id="CHEBI:29035"/>
    </cofactor>
</comment>
<evidence type="ECO:0000256" key="7">
    <source>
        <dbReference type="ARBA" id="ARBA00023002"/>
    </source>
</evidence>
<name>A0A1S8A537_ROSNE</name>
<dbReference type="Pfam" id="PF00305">
    <property type="entry name" value="Lipoxygenase"/>
    <property type="match status" value="1"/>
</dbReference>
<dbReference type="AlphaFoldDB" id="A0A1S8A537"/>
<accession>A0A1S8A537</accession>
<evidence type="ECO:0000256" key="5">
    <source>
        <dbReference type="ARBA" id="ARBA00022723"/>
    </source>
</evidence>
<protein>
    <recommendedName>
        <fullName evidence="4">Manganese lipoxygenase</fullName>
        <ecNumber evidence="3">1.13.11.45</ecNumber>
    </recommendedName>
</protein>
<dbReference type="InterPro" id="IPR013819">
    <property type="entry name" value="LipOase_C"/>
</dbReference>
<sequence length="335" mass="37841">MLLNQNDGYHSTWAHVGQSHSAAEAPYLAAIRSLSNDHPVMGILNRLEKTPWGVRPNLENGLKTGAAFTGPQYYPWSPDAARDYVNQLYLSGESADFERNYYRSEFKKRGLVDSSFGPELKSFPFYEDTSVITEAIREFMNAFINSYYANDLAVVTDIELQAWYRETKAARVYDFPRINSRRAIADILTHQAYLSVIVSNVMSTNGIHLNSMSLPFAPAGFVQPIPSKKGLTEEDLMSFMPTPEGAIWQVSTYVVGHRPMWRDTKETLSHLFDDEALLAKTNPKTRAAAAKFMNTMMGFSAEVRARSFDENGLNRGMPFIWDALDPNYAPYWGVI</sequence>
<evidence type="ECO:0000313" key="11">
    <source>
        <dbReference type="Proteomes" id="UP000054516"/>
    </source>
</evidence>
<evidence type="ECO:0000256" key="2">
    <source>
        <dbReference type="ARBA" id="ARBA00001936"/>
    </source>
</evidence>
<keyword evidence="6" id="KW-0223">Dioxygenase</keyword>
<dbReference type="SUPFAM" id="SSF48484">
    <property type="entry name" value="Lipoxigenase"/>
    <property type="match status" value="1"/>
</dbReference>
<proteinExistence type="predicted"/>
<evidence type="ECO:0000313" key="10">
    <source>
        <dbReference type="EMBL" id="GAW25224.1"/>
    </source>
</evidence>
<evidence type="ECO:0000256" key="8">
    <source>
        <dbReference type="ARBA" id="ARBA00023211"/>
    </source>
</evidence>
<dbReference type="GO" id="GO:0043651">
    <property type="term" value="P:linoleic acid metabolic process"/>
    <property type="evidence" value="ECO:0007669"/>
    <property type="project" value="UniProtKB-ARBA"/>
</dbReference>